<dbReference type="Gene3D" id="3.30.559.30">
    <property type="entry name" value="Nonribosomal peptide synthetase, condensation domain"/>
    <property type="match status" value="1"/>
</dbReference>
<dbReference type="PANTHER" id="PTHR28037:SF1">
    <property type="entry name" value="ALCOHOL O-ACETYLTRANSFERASE 1-RELATED"/>
    <property type="match status" value="1"/>
</dbReference>
<dbReference type="KEGG" id="lbk:LVISKB_0150"/>
<dbReference type="PANTHER" id="PTHR28037">
    <property type="entry name" value="ALCOHOL O-ACETYLTRANSFERASE 1-RELATED"/>
    <property type="match status" value="1"/>
</dbReference>
<proteinExistence type="predicted"/>
<name>M5ABL2_LEVBR</name>
<evidence type="ECO:0000313" key="1">
    <source>
        <dbReference type="EMBL" id="BAN05785.1"/>
    </source>
</evidence>
<evidence type="ECO:0000313" key="2">
    <source>
        <dbReference type="Proteomes" id="UP000012042"/>
    </source>
</evidence>
<dbReference type="EMBL" id="AP012167">
    <property type="protein sequence ID" value="BAN05785.1"/>
    <property type="molecule type" value="Genomic_DNA"/>
</dbReference>
<evidence type="ECO:0008006" key="3">
    <source>
        <dbReference type="Google" id="ProtNLM"/>
    </source>
</evidence>
<dbReference type="PATRIC" id="fig|1001583.3.peg.145"/>
<protein>
    <recommendedName>
        <fullName evidence="3">NRPS condensation (Elongation) domain-containing protein</fullName>
    </recommendedName>
</protein>
<dbReference type="Gene3D" id="3.30.559.10">
    <property type="entry name" value="Chloramphenicol acetyltransferase-like domain"/>
    <property type="match status" value="1"/>
</dbReference>
<organism evidence="1 2">
    <name type="scientific">Levilactobacillus brevis KB290</name>
    <dbReference type="NCBI Taxonomy" id="1001583"/>
    <lineage>
        <taxon>Bacteria</taxon>
        <taxon>Bacillati</taxon>
        <taxon>Bacillota</taxon>
        <taxon>Bacilli</taxon>
        <taxon>Lactobacillales</taxon>
        <taxon>Lactobacillaceae</taxon>
        <taxon>Levilactobacillus</taxon>
    </lineage>
</organism>
<dbReference type="InterPro" id="IPR023213">
    <property type="entry name" value="CAT-like_dom_sf"/>
</dbReference>
<dbReference type="InterPro" id="IPR052058">
    <property type="entry name" value="Alcohol_O-acetyltransferase"/>
</dbReference>
<dbReference type="Proteomes" id="UP000012042">
    <property type="component" value="Chromosome"/>
</dbReference>
<accession>M5ABL2</accession>
<dbReference type="SUPFAM" id="SSF52777">
    <property type="entry name" value="CoA-dependent acyltransferases"/>
    <property type="match status" value="2"/>
</dbReference>
<dbReference type="AlphaFoldDB" id="M5ABL2"/>
<gene>
    <name evidence="1" type="ORF">LVISKB_0150</name>
</gene>
<reference evidence="1 2" key="1">
    <citation type="journal article" date="2013" name="PLoS ONE">
        <title>Genomic Analysis by Deep Sequencing of the Probiotic Lactobacillus brevis KB290 Harboring Nine Plasmids Reveals Genomic Stability.</title>
        <authorList>
            <person name="Fukao M."/>
            <person name="Oshima K."/>
            <person name="Morita H."/>
            <person name="Toh H."/>
            <person name="Suda W."/>
            <person name="Kim S.W."/>
            <person name="Suzuki S."/>
            <person name="Yakabe T."/>
            <person name="Hattori M."/>
            <person name="Yajima N."/>
        </authorList>
    </citation>
    <scope>NUCLEOTIDE SEQUENCE [LARGE SCALE GENOMIC DNA]</scope>
    <source>
        <strain evidence="1 2">KB290</strain>
    </source>
</reference>
<sequence length="416" mass="45742">MSHMNDNPLNILHTIGLKALYPVIRCQLKSAGQLDVSRLIQAVNLTAKVVPELFCRYELADNSWQPVVTDASTLVQEVPADAPLDDTPDWFTQPQLRVQVQATSSGTTLTLTISHILTDGSGFKQYLYLLSDCYNRGPVAITGVKNVVELSWLKELLASHPAPQTGNVDHPAQPLQLPKLAAASTEQQRPQVSGLRLSQQLTRDLLAATHEQGVTVNDVLLATFGKTIQAYNQGNPILAIACPTDMRQAIKHNHDLRIANHTARYNPVVTSASGEPIGTAVQKMHTEMTQLKQRDQFLDSVRSLMAQYQTLGIHELQQIVEANYHVREIGYTNFGVIDDQRLVFDQLPVTQCLLTGSFRTAPMFQVACSTFKGELSLGFNMIGTDDEVQFGRVVTTAMVAQIIAFVAQSTTDAVVL</sequence>
<dbReference type="HOGENOM" id="CLU_050810_1_0_9"/>